<evidence type="ECO:0000313" key="3">
    <source>
        <dbReference type="Proteomes" id="UP001139263"/>
    </source>
</evidence>
<dbReference type="Gene3D" id="1.10.10.60">
    <property type="entry name" value="Homeodomain-like"/>
    <property type="match status" value="1"/>
</dbReference>
<feature type="domain" description="Insertion element IS150 protein InsJ-like helix-turn-helix" evidence="1">
    <location>
        <begin position="7"/>
        <end position="46"/>
    </location>
</feature>
<evidence type="ECO:0000259" key="1">
    <source>
        <dbReference type="Pfam" id="PF13518"/>
    </source>
</evidence>
<proteinExistence type="predicted"/>
<sequence>MIDMIQKQNILLSYYREGKSQREIEAMTGIARKTISKYIREYEQWRQEVEMSEKHSDIGELIQAIVEAPTYRWT</sequence>
<accession>A0A9X1VBP1</accession>
<reference evidence="2" key="1">
    <citation type="submission" date="2022-03" db="EMBL/GenBank/DDBJ databases">
        <title>Draft Genome Sequence of Firmicute Strain S0AB, a Heterotrophic Iron/Sulfur-Oxidizing Extreme Acidophile.</title>
        <authorList>
            <person name="Vergara E."/>
            <person name="Pakostova E."/>
            <person name="Johnson D.B."/>
            <person name="Holmes D.S."/>
        </authorList>
    </citation>
    <scope>NUCLEOTIDE SEQUENCE</scope>
    <source>
        <strain evidence="2">S0AB</strain>
    </source>
</reference>
<dbReference type="AlphaFoldDB" id="A0A9X1VBP1"/>
<dbReference type="RefSeq" id="WP_241716710.1">
    <property type="nucleotide sequence ID" value="NZ_JALBUF010000025.1"/>
</dbReference>
<dbReference type="InterPro" id="IPR055247">
    <property type="entry name" value="InsJ-like_HTH"/>
</dbReference>
<organism evidence="2 3">
    <name type="scientific">Sulfoacidibacillus ferrooxidans</name>
    <dbReference type="NCBI Taxonomy" id="2005001"/>
    <lineage>
        <taxon>Bacteria</taxon>
        <taxon>Bacillati</taxon>
        <taxon>Bacillota</taxon>
        <taxon>Bacilli</taxon>
        <taxon>Bacillales</taxon>
        <taxon>Alicyclobacillaceae</taxon>
        <taxon>Sulfoacidibacillus</taxon>
    </lineage>
</organism>
<name>A0A9X1VBP1_9BACL</name>
<comment type="caution">
    <text evidence="2">The sequence shown here is derived from an EMBL/GenBank/DDBJ whole genome shotgun (WGS) entry which is preliminary data.</text>
</comment>
<gene>
    <name evidence="2" type="ORF">MM817_03067</name>
</gene>
<evidence type="ECO:0000313" key="2">
    <source>
        <dbReference type="EMBL" id="MCI0184770.1"/>
    </source>
</evidence>
<dbReference type="Pfam" id="PF13518">
    <property type="entry name" value="HTH_28"/>
    <property type="match status" value="1"/>
</dbReference>
<dbReference type="Proteomes" id="UP001139263">
    <property type="component" value="Unassembled WGS sequence"/>
</dbReference>
<protein>
    <recommendedName>
        <fullName evidence="1">Insertion element IS150 protein InsJ-like helix-turn-helix domain-containing protein</fullName>
    </recommendedName>
</protein>
<keyword evidence="3" id="KW-1185">Reference proteome</keyword>
<dbReference type="EMBL" id="JALBUF010000025">
    <property type="protein sequence ID" value="MCI0184770.1"/>
    <property type="molecule type" value="Genomic_DNA"/>
</dbReference>